<dbReference type="RefSeq" id="WP_222225829.1">
    <property type="nucleotide sequence ID" value="NZ_CP081846.1"/>
</dbReference>
<comment type="caution">
    <text evidence="2">The sequence shown here is derived from an EMBL/GenBank/DDBJ whole genome shotgun (WGS) entry which is preliminary data.</text>
</comment>
<evidence type="ECO:0000313" key="2">
    <source>
        <dbReference type="EMBL" id="MDT2543572.1"/>
    </source>
</evidence>
<sequence>MRILKKFSPLFLILAVIGDFSLPYYLGRSYPGFDQMTMIISQLGESTSPVQTYFNNGSIITGSLFILSSIGVYDFFQSESKRFAQIVAGAIALYGFGDCLLTGLVKISDTASFFSPAYFLHAAFSGIAMVAMMFVPLLLAYQASLKRQKVVSLFYAVCLLGSLLALFLFAAYYLPIIGSLLSSTRGFWQRLSLFFLYLPALSIAFRQLAHKKKMMRI</sequence>
<evidence type="ECO:0000313" key="3">
    <source>
        <dbReference type="Proteomes" id="UP001254770"/>
    </source>
</evidence>
<dbReference type="AlphaFoldDB" id="A0AAW8T9V4"/>
<evidence type="ECO:0000256" key="1">
    <source>
        <dbReference type="SAM" id="Phobius"/>
    </source>
</evidence>
<feature type="transmembrane region" description="Helical" evidence="1">
    <location>
        <begin position="153"/>
        <end position="175"/>
    </location>
</feature>
<gene>
    <name evidence="2" type="ORF">P7D69_04300</name>
</gene>
<keyword evidence="1" id="KW-1133">Transmembrane helix</keyword>
<feature type="transmembrane region" description="Helical" evidence="1">
    <location>
        <begin position="7"/>
        <end position="26"/>
    </location>
</feature>
<keyword evidence="1" id="KW-0812">Transmembrane</keyword>
<accession>A0AAW8T9V4</accession>
<keyword evidence="1" id="KW-0472">Membrane</keyword>
<feature type="transmembrane region" description="Helical" evidence="1">
    <location>
        <begin position="187"/>
        <end position="209"/>
    </location>
</feature>
<protein>
    <submittedName>
        <fullName evidence="2">DUF998 domain-containing protein</fullName>
    </submittedName>
</protein>
<feature type="transmembrane region" description="Helical" evidence="1">
    <location>
        <begin position="83"/>
        <end position="105"/>
    </location>
</feature>
<dbReference type="EMBL" id="JARPXL010000003">
    <property type="protein sequence ID" value="MDT2543572.1"/>
    <property type="molecule type" value="Genomic_DNA"/>
</dbReference>
<proteinExistence type="predicted"/>
<dbReference type="Proteomes" id="UP001254770">
    <property type="component" value="Unassembled WGS sequence"/>
</dbReference>
<dbReference type="Pfam" id="PF06197">
    <property type="entry name" value="DUF998"/>
    <property type="match status" value="1"/>
</dbReference>
<dbReference type="InterPro" id="IPR009339">
    <property type="entry name" value="DUF998"/>
</dbReference>
<organism evidence="2 3">
    <name type="scientific">Enterococcus raffinosus</name>
    <dbReference type="NCBI Taxonomy" id="71452"/>
    <lineage>
        <taxon>Bacteria</taxon>
        <taxon>Bacillati</taxon>
        <taxon>Bacillota</taxon>
        <taxon>Bacilli</taxon>
        <taxon>Lactobacillales</taxon>
        <taxon>Enterococcaceae</taxon>
        <taxon>Enterococcus</taxon>
    </lineage>
</organism>
<reference evidence="2" key="1">
    <citation type="submission" date="2023-03" db="EMBL/GenBank/DDBJ databases">
        <authorList>
            <person name="Shen W."/>
            <person name="Cai J."/>
        </authorList>
    </citation>
    <scope>NUCLEOTIDE SEQUENCE</scope>
    <source>
        <strain evidence="2">Y15</strain>
    </source>
</reference>
<feature type="transmembrane region" description="Helical" evidence="1">
    <location>
        <begin position="117"/>
        <end position="141"/>
    </location>
</feature>
<feature type="transmembrane region" description="Helical" evidence="1">
    <location>
        <begin position="53"/>
        <end position="76"/>
    </location>
</feature>
<name>A0AAW8T9V4_9ENTE</name>